<evidence type="ECO:0000313" key="8">
    <source>
        <dbReference type="Proteomes" id="UP000651057"/>
    </source>
</evidence>
<proteinExistence type="predicted"/>
<evidence type="ECO:0000313" key="7">
    <source>
        <dbReference type="EMBL" id="MBL0682223.1"/>
    </source>
</evidence>
<keyword evidence="8" id="KW-1185">Reference proteome</keyword>
<dbReference type="Proteomes" id="UP000651057">
    <property type="component" value="Unassembled WGS sequence"/>
</dbReference>
<reference evidence="7" key="1">
    <citation type="submission" date="2021-01" db="EMBL/GenBank/DDBJ databases">
        <authorList>
            <person name="Zhong Y.L."/>
        </authorList>
    </citation>
    <scope>NUCLEOTIDE SEQUENCE</scope>
    <source>
        <strain evidence="7">KCTC 23302</strain>
    </source>
</reference>
<dbReference type="PROSITE" id="PS01124">
    <property type="entry name" value="HTH_ARAC_FAMILY_2"/>
    <property type="match status" value="1"/>
</dbReference>
<feature type="domain" description="HTH araC/xylS-type" evidence="6">
    <location>
        <begin position="457"/>
        <end position="565"/>
    </location>
</feature>
<dbReference type="AlphaFoldDB" id="A0A936ZUN3"/>
<keyword evidence="5" id="KW-0812">Transmembrane</keyword>
<dbReference type="SUPFAM" id="SSF46689">
    <property type="entry name" value="Homeodomain-like"/>
    <property type="match status" value="1"/>
</dbReference>
<dbReference type="Pfam" id="PF12833">
    <property type="entry name" value="HTH_18"/>
    <property type="match status" value="1"/>
</dbReference>
<dbReference type="SMART" id="SM00342">
    <property type="entry name" value="HTH_ARAC"/>
    <property type="match status" value="1"/>
</dbReference>
<keyword evidence="2" id="KW-0238">DNA-binding</keyword>
<feature type="coiled-coil region" evidence="4">
    <location>
        <begin position="420"/>
        <end position="476"/>
    </location>
</feature>
<dbReference type="Gene3D" id="1.25.40.10">
    <property type="entry name" value="Tetratricopeptide repeat domain"/>
    <property type="match status" value="1"/>
</dbReference>
<name>A0A936ZUN3_9FLAO</name>
<evidence type="ECO:0000256" key="5">
    <source>
        <dbReference type="SAM" id="Phobius"/>
    </source>
</evidence>
<evidence type="ECO:0000256" key="1">
    <source>
        <dbReference type="ARBA" id="ARBA00023015"/>
    </source>
</evidence>
<dbReference type="PANTHER" id="PTHR43280">
    <property type="entry name" value="ARAC-FAMILY TRANSCRIPTIONAL REGULATOR"/>
    <property type="match status" value="1"/>
</dbReference>
<evidence type="ECO:0000259" key="6">
    <source>
        <dbReference type="PROSITE" id="PS01124"/>
    </source>
</evidence>
<evidence type="ECO:0000256" key="2">
    <source>
        <dbReference type="ARBA" id="ARBA00023125"/>
    </source>
</evidence>
<organism evidence="7 8">
    <name type="scientific">Aquimarina mytili</name>
    <dbReference type="NCBI Taxonomy" id="874423"/>
    <lineage>
        <taxon>Bacteria</taxon>
        <taxon>Pseudomonadati</taxon>
        <taxon>Bacteroidota</taxon>
        <taxon>Flavobacteriia</taxon>
        <taxon>Flavobacteriales</taxon>
        <taxon>Flavobacteriaceae</taxon>
        <taxon>Aquimarina</taxon>
    </lineage>
</organism>
<dbReference type="InterPro" id="IPR018060">
    <property type="entry name" value="HTH_AraC"/>
</dbReference>
<keyword evidence="5" id="KW-0472">Membrane</keyword>
<dbReference type="GO" id="GO:0043565">
    <property type="term" value="F:sequence-specific DNA binding"/>
    <property type="evidence" value="ECO:0007669"/>
    <property type="project" value="InterPro"/>
</dbReference>
<dbReference type="RefSeq" id="WP_201916222.1">
    <property type="nucleotide sequence ID" value="NZ_BAABAX010000001.1"/>
</dbReference>
<keyword evidence="3" id="KW-0804">Transcription</keyword>
<feature type="transmembrane region" description="Helical" evidence="5">
    <location>
        <begin position="394"/>
        <end position="413"/>
    </location>
</feature>
<accession>A0A936ZUN3</accession>
<keyword evidence="5" id="KW-1133">Transmembrane helix</keyword>
<dbReference type="EMBL" id="JAERQJ010000001">
    <property type="protein sequence ID" value="MBL0682223.1"/>
    <property type="molecule type" value="Genomic_DNA"/>
</dbReference>
<evidence type="ECO:0000256" key="3">
    <source>
        <dbReference type="ARBA" id="ARBA00023163"/>
    </source>
</evidence>
<dbReference type="InterPro" id="IPR011990">
    <property type="entry name" value="TPR-like_helical_dom_sf"/>
</dbReference>
<sequence length="571" mass="67290">MNKISFYFIITILINNCYVSIAQNSHVNTPGDSLKLKTYEVLKNKFYENQSNSNLARLYAKTYLEKAKRDTDTIKIADGFYFFGLIDEYAIAHQYTDSIIDITKHLVHEKYPGFAYKLKGNLFFMEGNYREAFNQYVIASEFAKKRRDKLEYAILKFNIGLLKNQLGERVEALDFFKDYMNYISEKELVEKRRDLYIKGIYALSESYTYNLKLDSAEKYIKKGVVETLKTKDTLMYNLFVLQSGINYFFQDKYQIAIDSLEKAEKRIRSFAGDDKIGLAICNYYIGKSFFIQNNTDQGVYYLKRTDTLLNEANTITPELIDTYNVLIAHYKNEKDDKNQLKYINSLLKFDSILKYNYKSLSNKIIRNYESKELLDQKNQLIDKLEENTFFSKKLITVFIAVILILVTIVFFVIRKNWIYKKRFQHIIDQTKNNIEESKEENLKIATKNTNLPEELVKEVLERLERFEQSKKFLKGKYTLNSLAKELNTNSSYLSKIINETKKINFANYLNDLKIKEAIDRLTNEKKFRAYTIKTIANEVGFNTAQSFSLAFYKKTGIYPSYFIKQIENQKK</sequence>
<protein>
    <submittedName>
        <fullName evidence="7">Helix-turn-helix domain-containing protein</fullName>
    </submittedName>
</protein>
<dbReference type="Gene3D" id="1.10.10.60">
    <property type="entry name" value="Homeodomain-like"/>
    <property type="match status" value="2"/>
</dbReference>
<keyword evidence="1" id="KW-0805">Transcription regulation</keyword>
<dbReference type="SUPFAM" id="SSF48452">
    <property type="entry name" value="TPR-like"/>
    <property type="match status" value="1"/>
</dbReference>
<keyword evidence="4" id="KW-0175">Coiled coil</keyword>
<comment type="caution">
    <text evidence="7">The sequence shown here is derived from an EMBL/GenBank/DDBJ whole genome shotgun (WGS) entry which is preliminary data.</text>
</comment>
<dbReference type="InterPro" id="IPR009057">
    <property type="entry name" value="Homeodomain-like_sf"/>
</dbReference>
<gene>
    <name evidence="7" type="ORF">JJQ60_01715</name>
</gene>
<evidence type="ECO:0000256" key="4">
    <source>
        <dbReference type="SAM" id="Coils"/>
    </source>
</evidence>
<dbReference type="PANTHER" id="PTHR43280:SF29">
    <property type="entry name" value="ARAC-FAMILY TRANSCRIPTIONAL REGULATOR"/>
    <property type="match status" value="1"/>
</dbReference>
<dbReference type="GO" id="GO:0003700">
    <property type="term" value="F:DNA-binding transcription factor activity"/>
    <property type="evidence" value="ECO:0007669"/>
    <property type="project" value="InterPro"/>
</dbReference>